<evidence type="ECO:0000313" key="4">
    <source>
        <dbReference type="EMBL" id="MTD16898.1"/>
    </source>
</evidence>
<dbReference type="PANTHER" id="PTHR48081:SF8">
    <property type="entry name" value="ALPHA_BETA HYDROLASE FOLD-3 DOMAIN-CONTAINING PROTEIN-RELATED"/>
    <property type="match status" value="1"/>
</dbReference>
<name>A0A7K1FRY0_9ACTN</name>
<dbReference type="RefSeq" id="WP_322098359.1">
    <property type="nucleotide sequence ID" value="NZ_WLYK01000012.1"/>
</dbReference>
<dbReference type="GO" id="GO:0016787">
    <property type="term" value="F:hydrolase activity"/>
    <property type="evidence" value="ECO:0007669"/>
    <property type="project" value="UniProtKB-KW"/>
</dbReference>
<dbReference type="Proteomes" id="UP000460221">
    <property type="component" value="Unassembled WGS sequence"/>
</dbReference>
<dbReference type="InterPro" id="IPR013094">
    <property type="entry name" value="AB_hydrolase_3"/>
</dbReference>
<evidence type="ECO:0000256" key="1">
    <source>
        <dbReference type="ARBA" id="ARBA00022801"/>
    </source>
</evidence>
<evidence type="ECO:0000259" key="3">
    <source>
        <dbReference type="Pfam" id="PF07859"/>
    </source>
</evidence>
<reference evidence="4 5" key="1">
    <citation type="submission" date="2019-11" db="EMBL/GenBank/DDBJ databases">
        <authorList>
            <person name="Jiang L.-Q."/>
        </authorList>
    </citation>
    <scope>NUCLEOTIDE SEQUENCE [LARGE SCALE GENOMIC DNA]</scope>
    <source>
        <strain evidence="4 5">YIM 132087</strain>
    </source>
</reference>
<sequence>MNYPTPVLEAAAQQFCDDTAAPPYLFDLAIEDGRRTVDGVQSGPTPRPDATVTPVTADGGPTGTLSLDIIIPAGLTGPLPVILYIHGAGWVFGDLGTHDRLVRELATRAGAAAVFVNYDRSPEARYPVAIEQAYAALEWIAAHGADHGLDPERIAIAGDSVGGNMSAAVTIMAKQRSGPVLAAQLLYYPVTDAAFDTDSYHQFGTGYWLRRDAMQWFWNQYTTDDAQRDEITCSPLRATTEDLAGLPPALVVVGEADVLRDEGEAYAAKLRAAGVPTTAVRYQGIVHDFVMVDAMRDTHAARAATAQGGLFLRDALH</sequence>
<dbReference type="SUPFAM" id="SSF53474">
    <property type="entry name" value="alpha/beta-Hydrolases"/>
    <property type="match status" value="1"/>
</dbReference>
<dbReference type="InterPro" id="IPR050300">
    <property type="entry name" value="GDXG_lipolytic_enzyme"/>
</dbReference>
<dbReference type="Pfam" id="PF07859">
    <property type="entry name" value="Abhydrolase_3"/>
    <property type="match status" value="1"/>
</dbReference>
<dbReference type="Gene3D" id="3.40.50.1820">
    <property type="entry name" value="alpha/beta hydrolase"/>
    <property type="match status" value="1"/>
</dbReference>
<proteinExistence type="predicted"/>
<dbReference type="AlphaFoldDB" id="A0A7K1FRY0"/>
<feature type="domain" description="Alpha/beta hydrolase fold-3" evidence="3">
    <location>
        <begin position="82"/>
        <end position="290"/>
    </location>
</feature>
<feature type="region of interest" description="Disordered" evidence="2">
    <location>
        <begin position="38"/>
        <end position="58"/>
    </location>
</feature>
<evidence type="ECO:0000256" key="2">
    <source>
        <dbReference type="SAM" id="MobiDB-lite"/>
    </source>
</evidence>
<organism evidence="4 5">
    <name type="scientific">Nakamurella alba</name>
    <dbReference type="NCBI Taxonomy" id="2665158"/>
    <lineage>
        <taxon>Bacteria</taxon>
        <taxon>Bacillati</taxon>
        <taxon>Actinomycetota</taxon>
        <taxon>Actinomycetes</taxon>
        <taxon>Nakamurellales</taxon>
        <taxon>Nakamurellaceae</taxon>
        <taxon>Nakamurella</taxon>
    </lineage>
</organism>
<protein>
    <submittedName>
        <fullName evidence="4">Alpha/beta hydrolase fold domain-containing protein</fullName>
    </submittedName>
</protein>
<evidence type="ECO:0000313" key="5">
    <source>
        <dbReference type="Proteomes" id="UP000460221"/>
    </source>
</evidence>
<keyword evidence="5" id="KW-1185">Reference proteome</keyword>
<comment type="caution">
    <text evidence="4">The sequence shown here is derived from an EMBL/GenBank/DDBJ whole genome shotgun (WGS) entry which is preliminary data.</text>
</comment>
<keyword evidence="1 4" id="KW-0378">Hydrolase</keyword>
<dbReference type="InterPro" id="IPR029058">
    <property type="entry name" value="AB_hydrolase_fold"/>
</dbReference>
<dbReference type="PANTHER" id="PTHR48081">
    <property type="entry name" value="AB HYDROLASE SUPERFAMILY PROTEIN C4A8.06C"/>
    <property type="match status" value="1"/>
</dbReference>
<gene>
    <name evidence="4" type="ORF">GIS00_23470</name>
</gene>
<accession>A0A7K1FRY0</accession>
<dbReference type="EMBL" id="WLYK01000012">
    <property type="protein sequence ID" value="MTD16898.1"/>
    <property type="molecule type" value="Genomic_DNA"/>
</dbReference>